<proteinExistence type="predicted"/>
<organism evidence="1 2">
    <name type="scientific">Gambusia affinis</name>
    <name type="common">Western mosquitofish</name>
    <name type="synonym">Heterandria affinis</name>
    <dbReference type="NCBI Taxonomy" id="33528"/>
    <lineage>
        <taxon>Eukaryota</taxon>
        <taxon>Metazoa</taxon>
        <taxon>Chordata</taxon>
        <taxon>Craniata</taxon>
        <taxon>Vertebrata</taxon>
        <taxon>Euteleostomi</taxon>
        <taxon>Actinopterygii</taxon>
        <taxon>Neopterygii</taxon>
        <taxon>Teleostei</taxon>
        <taxon>Neoteleostei</taxon>
        <taxon>Acanthomorphata</taxon>
        <taxon>Ovalentaria</taxon>
        <taxon>Atherinomorphae</taxon>
        <taxon>Cyprinodontiformes</taxon>
        <taxon>Poeciliidae</taxon>
        <taxon>Poeciliinae</taxon>
        <taxon>Gambusia</taxon>
    </lineage>
</organism>
<dbReference type="EMBL" id="NHOQ01002850">
    <property type="protein sequence ID" value="PWA14278.1"/>
    <property type="molecule type" value="Genomic_DNA"/>
</dbReference>
<reference evidence="1 2" key="1">
    <citation type="journal article" date="2018" name="G3 (Bethesda)">
        <title>A High-Quality Reference Genome for the Invasive Mosquitofish Gambusia affinis Using a Chicago Library.</title>
        <authorList>
            <person name="Hoffberg S.L."/>
            <person name="Troendle N.J."/>
            <person name="Glenn T.C."/>
            <person name="Mahmud O."/>
            <person name="Louha S."/>
            <person name="Chalopin D."/>
            <person name="Bennetzen J.L."/>
            <person name="Mauricio R."/>
        </authorList>
    </citation>
    <scope>NUCLEOTIDE SEQUENCE [LARGE SCALE GENOMIC DNA]</scope>
    <source>
        <strain evidence="1">NE01/NJP1002.9</strain>
        <tissue evidence="1">Muscle</tissue>
    </source>
</reference>
<accession>A0A315UTS1</accession>
<name>A0A315UTS1_GAMAF</name>
<dbReference type="Proteomes" id="UP000250572">
    <property type="component" value="Unassembled WGS sequence"/>
</dbReference>
<sequence>MDILDKKKLPGLIKIPLESGAKDEEKMDRGRVEGVMFLPKISKAFEMFRSTYGCFCLQMRCLGRMPPFFHCPETVKRCHHNRWQPLPRHFLLALSEQTVITGKSSETDTNCLSWLSSGGLF</sequence>
<gene>
    <name evidence="1" type="ORF">CCH79_00012283</name>
</gene>
<comment type="caution">
    <text evidence="1">The sequence shown here is derived from an EMBL/GenBank/DDBJ whole genome shotgun (WGS) entry which is preliminary data.</text>
</comment>
<evidence type="ECO:0000313" key="1">
    <source>
        <dbReference type="EMBL" id="PWA14278.1"/>
    </source>
</evidence>
<evidence type="ECO:0000313" key="2">
    <source>
        <dbReference type="Proteomes" id="UP000250572"/>
    </source>
</evidence>
<dbReference type="AlphaFoldDB" id="A0A315UTS1"/>
<protein>
    <submittedName>
        <fullName evidence="1">Uncharacterized protein</fullName>
    </submittedName>
</protein>
<keyword evidence="2" id="KW-1185">Reference proteome</keyword>